<keyword evidence="3" id="KW-0677">Repeat</keyword>
<keyword evidence="2" id="KW-0813">Transport</keyword>
<keyword evidence="8" id="KW-1185">Reference proteome</keyword>
<gene>
    <name evidence="7" type="ORF">J0S82_008761</name>
</gene>
<keyword evidence="5" id="KW-1133">Transmembrane helix</keyword>
<evidence type="ECO:0000256" key="6">
    <source>
        <dbReference type="ARBA" id="ARBA00023128"/>
    </source>
</evidence>
<protein>
    <submittedName>
        <fullName evidence="7">Solute carrier family 25 member 51</fullName>
    </submittedName>
</protein>
<sequence>MESKPGCNFSVEDRWISKPELWNPSPINLKDNCTGTYIWFVEDLCCLLDQYPRICNPEYGSSICRDTEAVSTPLGREEVNHFFRTTSIMKALKCYGIREYYQGKVPVLFQNGFSNAYFGLRGPLKEHMSTAQTFSAQ</sequence>
<dbReference type="EMBL" id="JAGFMF010011830">
    <property type="protein sequence ID" value="KAG8511537.1"/>
    <property type="molecule type" value="Genomic_DNA"/>
</dbReference>
<keyword evidence="6" id="KW-0496">Mitochondrion</keyword>
<evidence type="ECO:0000256" key="4">
    <source>
        <dbReference type="ARBA" id="ARBA00022792"/>
    </source>
</evidence>
<dbReference type="PANTHER" id="PTHR46131">
    <property type="entry name" value="SD08549P"/>
    <property type="match status" value="1"/>
</dbReference>
<dbReference type="GO" id="GO:0051724">
    <property type="term" value="F:NAD transmembrane transporter activity"/>
    <property type="evidence" value="ECO:0007669"/>
    <property type="project" value="TreeGrafter"/>
</dbReference>
<dbReference type="OrthoDB" id="2139348at2759"/>
<proteinExistence type="predicted"/>
<evidence type="ECO:0000256" key="5">
    <source>
        <dbReference type="ARBA" id="ARBA00022989"/>
    </source>
</evidence>
<organism evidence="7 8">
    <name type="scientific">Galemys pyrenaicus</name>
    <name type="common">Iberian desman</name>
    <name type="synonym">Pyrenean desman</name>
    <dbReference type="NCBI Taxonomy" id="202257"/>
    <lineage>
        <taxon>Eukaryota</taxon>
        <taxon>Metazoa</taxon>
        <taxon>Chordata</taxon>
        <taxon>Craniata</taxon>
        <taxon>Vertebrata</taxon>
        <taxon>Euteleostomi</taxon>
        <taxon>Mammalia</taxon>
        <taxon>Eutheria</taxon>
        <taxon>Laurasiatheria</taxon>
        <taxon>Eulipotyphla</taxon>
        <taxon>Talpidae</taxon>
        <taxon>Galemys</taxon>
    </lineage>
</organism>
<dbReference type="GO" id="GO:0005743">
    <property type="term" value="C:mitochondrial inner membrane"/>
    <property type="evidence" value="ECO:0007669"/>
    <property type="project" value="UniProtKB-SubCell"/>
</dbReference>
<dbReference type="PANTHER" id="PTHR46131:SF2">
    <property type="entry name" value="MITOCHONDRIAL NICOTINAMIDE ADENINE DINUCLEOTIDE TRANSPORTER SLC25A51-RELATED"/>
    <property type="match status" value="1"/>
</dbReference>
<keyword evidence="5" id="KW-0472">Membrane</keyword>
<evidence type="ECO:0000256" key="2">
    <source>
        <dbReference type="ARBA" id="ARBA00022448"/>
    </source>
</evidence>
<dbReference type="AlphaFoldDB" id="A0A8J6DJ92"/>
<reference evidence="7" key="1">
    <citation type="journal article" date="2021" name="Evol. Appl.">
        <title>The genome of the Pyrenean desman and the effects of bottlenecks and inbreeding on the genomic landscape of an endangered species.</title>
        <authorList>
            <person name="Escoda L."/>
            <person name="Castresana J."/>
        </authorList>
    </citation>
    <scope>NUCLEOTIDE SEQUENCE</scope>
    <source>
        <strain evidence="7">IBE-C5619</strain>
    </source>
</reference>
<feature type="non-terminal residue" evidence="7">
    <location>
        <position position="1"/>
    </location>
</feature>
<name>A0A8J6DJ92_GALPY</name>
<comment type="subcellular location">
    <subcellularLocation>
        <location evidence="1">Mitochondrion inner membrane</location>
        <topology evidence="1">Multi-pass membrane protein</topology>
    </subcellularLocation>
</comment>
<evidence type="ECO:0000313" key="7">
    <source>
        <dbReference type="EMBL" id="KAG8511537.1"/>
    </source>
</evidence>
<accession>A0A8J6DJ92</accession>
<keyword evidence="4" id="KW-0999">Mitochondrion inner membrane</keyword>
<dbReference type="GO" id="GO:1990549">
    <property type="term" value="P:mitochondrial NAD transmembrane transport"/>
    <property type="evidence" value="ECO:0007669"/>
    <property type="project" value="TreeGrafter"/>
</dbReference>
<evidence type="ECO:0000256" key="3">
    <source>
        <dbReference type="ARBA" id="ARBA00022737"/>
    </source>
</evidence>
<dbReference type="Proteomes" id="UP000700334">
    <property type="component" value="Unassembled WGS sequence"/>
</dbReference>
<evidence type="ECO:0000313" key="8">
    <source>
        <dbReference type="Proteomes" id="UP000700334"/>
    </source>
</evidence>
<dbReference type="InterPro" id="IPR052465">
    <property type="entry name" value="Mito_NAD+_Carrier"/>
</dbReference>
<keyword evidence="5" id="KW-0812">Transmembrane</keyword>
<evidence type="ECO:0000256" key="1">
    <source>
        <dbReference type="ARBA" id="ARBA00004448"/>
    </source>
</evidence>
<comment type="caution">
    <text evidence="7">The sequence shown here is derived from an EMBL/GenBank/DDBJ whole genome shotgun (WGS) entry which is preliminary data.</text>
</comment>